<protein>
    <submittedName>
        <fullName evidence="1">Hyphothetical protein</fullName>
    </submittedName>
</protein>
<reference evidence="1 2" key="1">
    <citation type="journal article" date="2014" name="Arch. Virol.">
        <title>Complete genome sequence of enterobacteria phage 4MG, a new member of the subgroup "PVP-SE1-like phage" of the "rV5-like viruses".</title>
        <authorList>
            <person name="Kim M."/>
            <person name="Heu S."/>
            <person name="Ryu S."/>
        </authorList>
    </citation>
    <scope>NUCLEOTIDE SEQUENCE [LARGE SCALE GENOMIC DNA]</scope>
</reference>
<dbReference type="Proteomes" id="UP000018620">
    <property type="component" value="Segment"/>
</dbReference>
<organism evidence="1 2">
    <name type="scientific">Escherichia phage 4MG</name>
    <dbReference type="NCBI Taxonomy" id="1391428"/>
    <lineage>
        <taxon>Viruses</taxon>
        <taxon>Duplodnaviria</taxon>
        <taxon>Heunggongvirae</taxon>
        <taxon>Uroviricota</taxon>
        <taxon>Caudoviricetes</taxon>
        <taxon>Vequintavirinae</taxon>
        <taxon>Seunavirus</taxon>
        <taxon>Seunavirus 4MG</taxon>
    </lineage>
</organism>
<sequence>MEQTKPTLVWKTQEGFDMRISHMSDEHIVNAINWLLVEPGTDDPSDLLDTYLQVPIVIWIRELTQELYRRLHPTGINPVHIDPELPPGLYTVEIKTKGGAAIINGVQNSG</sequence>
<evidence type="ECO:0000313" key="1">
    <source>
        <dbReference type="EMBL" id="AGZ17495.1"/>
    </source>
</evidence>
<dbReference type="OrthoDB" id="28424at10239"/>
<dbReference type="EMBL" id="KF550303">
    <property type="protein sequence ID" value="AGZ17495.1"/>
    <property type="molecule type" value="Genomic_DNA"/>
</dbReference>
<gene>
    <name evidence="1" type="ORF">4MG_021</name>
</gene>
<dbReference type="RefSeq" id="YP_008857237.1">
    <property type="nucleotide sequence ID" value="NC_022968.1"/>
</dbReference>
<dbReference type="KEGG" id="vg:17776271"/>
<name>V5KSH5_9CAUD</name>
<accession>V5KSH5</accession>
<proteinExistence type="predicted"/>
<evidence type="ECO:0000313" key="2">
    <source>
        <dbReference type="Proteomes" id="UP000018620"/>
    </source>
</evidence>
<keyword evidence="2" id="KW-1185">Reference proteome</keyword>